<evidence type="ECO:0000256" key="16">
    <source>
        <dbReference type="ARBA" id="ARBA00053321"/>
    </source>
</evidence>
<evidence type="ECO:0000256" key="5">
    <source>
        <dbReference type="ARBA" id="ARBA00022553"/>
    </source>
</evidence>
<keyword evidence="7" id="KW-0029">Amino-acid transport</keyword>
<evidence type="ECO:0000256" key="19">
    <source>
        <dbReference type="ARBA" id="ARBA00079910"/>
    </source>
</evidence>
<feature type="transmembrane region" description="Helical" evidence="24">
    <location>
        <begin position="1115"/>
        <end position="1134"/>
    </location>
</feature>
<dbReference type="Gene3D" id="1.20.1740.10">
    <property type="entry name" value="Amino acid/polyamine transporter I"/>
    <property type="match status" value="1"/>
</dbReference>
<dbReference type="FunFam" id="1.20.1740.10:FF:000015">
    <property type="entry name" value="B(0,+)-type amino acid transporter 1"/>
    <property type="match status" value="1"/>
</dbReference>
<comment type="catalytic activity">
    <reaction evidence="13">
        <text>L-histidine(out) + L-arginine(in) = L-histidine(in) + L-arginine(out)</text>
        <dbReference type="Rhea" id="RHEA:71063"/>
        <dbReference type="ChEBI" id="CHEBI:32682"/>
        <dbReference type="ChEBI" id="CHEBI:57595"/>
    </reaction>
    <physiologicalReaction direction="left-to-right" evidence="13">
        <dbReference type="Rhea" id="RHEA:71064"/>
    </physiologicalReaction>
</comment>
<dbReference type="GO" id="GO:0022857">
    <property type="term" value="F:transmembrane transporter activity"/>
    <property type="evidence" value="ECO:0007669"/>
    <property type="project" value="InterPro"/>
</dbReference>
<evidence type="ECO:0000256" key="20">
    <source>
        <dbReference type="ARBA" id="ARBA00083296"/>
    </source>
</evidence>
<feature type="compositionally biased region" description="Pro residues" evidence="23">
    <location>
        <begin position="30"/>
        <end position="41"/>
    </location>
</feature>
<keyword evidence="5" id="KW-0597">Phosphoprotein</keyword>
<keyword evidence="6 24" id="KW-0812">Transmembrane</keyword>
<dbReference type="GO" id="GO:0007005">
    <property type="term" value="P:mitochondrion organization"/>
    <property type="evidence" value="ECO:0007669"/>
    <property type="project" value="InterPro"/>
</dbReference>
<dbReference type="Pfam" id="PF13520">
    <property type="entry name" value="AA_permease_2"/>
    <property type="match status" value="1"/>
</dbReference>
<feature type="transmembrane region" description="Helical" evidence="24">
    <location>
        <begin position="1146"/>
        <end position="1165"/>
    </location>
</feature>
<dbReference type="GO" id="GO:0097539">
    <property type="term" value="C:ciliary transition fiber"/>
    <property type="evidence" value="ECO:0007669"/>
    <property type="project" value="TreeGrafter"/>
</dbReference>
<dbReference type="GO" id="GO:0005814">
    <property type="term" value="C:centriole"/>
    <property type="evidence" value="ECO:0007669"/>
    <property type="project" value="InterPro"/>
</dbReference>
<evidence type="ECO:0000256" key="24">
    <source>
        <dbReference type="SAM" id="Phobius"/>
    </source>
</evidence>
<evidence type="ECO:0000256" key="13">
    <source>
        <dbReference type="ARBA" id="ARBA00051835"/>
    </source>
</evidence>
<feature type="transmembrane region" description="Helical" evidence="24">
    <location>
        <begin position="797"/>
        <end position="822"/>
    </location>
</feature>
<feature type="compositionally biased region" description="Low complexity" evidence="23">
    <location>
        <begin position="42"/>
        <end position="62"/>
    </location>
</feature>
<gene>
    <name evidence="26" type="primary">Cep89</name>
</gene>
<feature type="region of interest" description="Disordered" evidence="23">
    <location>
        <begin position="27"/>
        <end position="153"/>
    </location>
</feature>
<feature type="transmembrane region" description="Helical" evidence="24">
    <location>
        <begin position="1038"/>
        <end position="1064"/>
    </location>
</feature>
<comment type="similarity">
    <text evidence="2">Belongs to the amino acid-polyamine-organocation (APC) superfamily.</text>
</comment>
<comment type="catalytic activity">
    <reaction evidence="21">
        <text>L-phenylalanine(out) + L-arginine(in) = L-phenylalanine(in) + L-arginine(out)</text>
        <dbReference type="Rhea" id="RHEA:71067"/>
        <dbReference type="ChEBI" id="CHEBI:32682"/>
        <dbReference type="ChEBI" id="CHEBI:58095"/>
    </reaction>
    <physiologicalReaction direction="left-to-right" evidence="21">
        <dbReference type="Rhea" id="RHEA:71068"/>
    </physiologicalReaction>
</comment>
<feature type="region of interest" description="Disordered" evidence="23">
    <location>
        <begin position="735"/>
        <end position="757"/>
    </location>
</feature>
<comment type="subcellular location">
    <subcellularLocation>
        <location evidence="1">Apical cell membrane</location>
        <topology evidence="1">Multi-pass membrane protein</topology>
    </subcellularLocation>
</comment>
<dbReference type="GO" id="GO:0060271">
    <property type="term" value="P:cilium assembly"/>
    <property type="evidence" value="ECO:0007669"/>
    <property type="project" value="InterPro"/>
</dbReference>
<dbReference type="GO" id="GO:0016324">
    <property type="term" value="C:apical plasma membrane"/>
    <property type="evidence" value="ECO:0007669"/>
    <property type="project" value="UniProtKB-SubCell"/>
</dbReference>
<feature type="compositionally biased region" description="Acidic residues" evidence="23">
    <location>
        <begin position="124"/>
        <end position="141"/>
    </location>
</feature>
<evidence type="ECO:0000313" key="26">
    <source>
        <dbReference type="RefSeq" id="XP_012932930.2"/>
    </source>
</evidence>
<evidence type="ECO:0000256" key="9">
    <source>
        <dbReference type="ARBA" id="ARBA00023136"/>
    </source>
</evidence>
<feature type="region of interest" description="Disordered" evidence="23">
    <location>
        <begin position="188"/>
        <end position="218"/>
    </location>
</feature>
<organism evidence="25 26">
    <name type="scientific">Heterocephalus glaber</name>
    <name type="common">Naked mole rat</name>
    <dbReference type="NCBI Taxonomy" id="10181"/>
    <lineage>
        <taxon>Eukaryota</taxon>
        <taxon>Metazoa</taxon>
        <taxon>Chordata</taxon>
        <taxon>Craniata</taxon>
        <taxon>Vertebrata</taxon>
        <taxon>Euteleostomi</taxon>
        <taxon>Mammalia</taxon>
        <taxon>Eutheria</taxon>
        <taxon>Euarchontoglires</taxon>
        <taxon>Glires</taxon>
        <taxon>Rodentia</taxon>
        <taxon>Hystricomorpha</taxon>
        <taxon>Bathyergidae</taxon>
        <taxon>Heterocephalus</taxon>
    </lineage>
</organism>
<feature type="coiled-coil region" evidence="22">
    <location>
        <begin position="329"/>
        <end position="363"/>
    </location>
</feature>
<feature type="transmembrane region" description="Helical" evidence="24">
    <location>
        <begin position="1171"/>
        <end position="1192"/>
    </location>
</feature>
<keyword evidence="4" id="KW-1003">Cell membrane</keyword>
<evidence type="ECO:0000256" key="21">
    <source>
        <dbReference type="ARBA" id="ARBA00093193"/>
    </source>
</evidence>
<evidence type="ECO:0000256" key="11">
    <source>
        <dbReference type="ARBA" id="ARBA00051323"/>
    </source>
</evidence>
<keyword evidence="9 24" id="KW-0472">Membrane</keyword>
<dbReference type="Proteomes" id="UP000694906">
    <property type="component" value="Unplaced"/>
</dbReference>
<comment type="catalytic activity">
    <reaction evidence="12">
        <text>L-cystine(out) + L-arginine(in) = L-cystine(in) + L-arginine(out)</text>
        <dbReference type="Rhea" id="RHEA:71075"/>
        <dbReference type="ChEBI" id="CHEBI:32682"/>
        <dbReference type="ChEBI" id="CHEBI:35491"/>
    </reaction>
    <physiologicalReaction direction="left-to-right" evidence="12">
        <dbReference type="Rhea" id="RHEA:71076"/>
    </physiologicalReaction>
</comment>
<dbReference type="InterPro" id="IPR002293">
    <property type="entry name" value="AA/rel_permease1"/>
</dbReference>
<feature type="coiled-coil region" evidence="22">
    <location>
        <begin position="272"/>
        <end position="299"/>
    </location>
</feature>
<keyword evidence="25" id="KW-1185">Reference proteome</keyword>
<feature type="coiled-coil region" evidence="22">
    <location>
        <begin position="455"/>
        <end position="611"/>
    </location>
</feature>
<comment type="subunit">
    <text evidence="17">Disulfide-linked heterodimer composed of the catalytic light chain subunit SLC7A9 and the heavy chain subunit SLC3A1. The heterodimer is the minimal functional unit. Assembles in heterotetramers (dimers of heterodimers) and higher order oligomers; the oligomerization is mediated by SLC3A1 likely to prevent degradation and facilitate heteromer trafficking to the plasma membrane. Interacts with CAV1.</text>
</comment>
<dbReference type="CTD" id="84902"/>
<reference evidence="26" key="1">
    <citation type="submission" date="2025-08" db="UniProtKB">
        <authorList>
            <consortium name="RefSeq"/>
        </authorList>
    </citation>
    <scope>IDENTIFICATION</scope>
</reference>
<keyword evidence="10" id="KW-1015">Disulfide bond</keyword>
<feature type="transmembrane region" description="Helical" evidence="24">
    <location>
        <begin position="987"/>
        <end position="1012"/>
    </location>
</feature>
<comment type="function">
    <text evidence="16">Associates with SLC3A1 to form a functional transporter complex that mediates the electrogenic exchange between cationic amino acids and neutral amino acids, with a stoichiometry of 1:1. Has system b(0,+)-like activity with high affinity for extracellular cationic amino acids and L-cystine and lower affinity for intracellular neutral amino acids. Substrate exchange is driven by high concentration of intracellular neutral amino acids and the intracellular reduction of L-cystine to L-cysteine. Required for reabsorption of L-cystine and dibasic amino acids across the brush border membrane in renal proximal tubules.</text>
</comment>
<evidence type="ECO:0000256" key="8">
    <source>
        <dbReference type="ARBA" id="ARBA00022989"/>
    </source>
</evidence>
<dbReference type="AlphaFoldDB" id="A0AAX6R3E7"/>
<evidence type="ECO:0000256" key="2">
    <source>
        <dbReference type="ARBA" id="ARBA00009523"/>
    </source>
</evidence>
<name>A0AAX6R3E7_HETGA</name>
<feature type="compositionally biased region" description="Basic and acidic residues" evidence="23">
    <location>
        <begin position="735"/>
        <end position="750"/>
    </location>
</feature>
<evidence type="ECO:0000256" key="23">
    <source>
        <dbReference type="SAM" id="MobiDB-lite"/>
    </source>
</evidence>
<comment type="catalytic activity">
    <reaction evidence="11">
        <text>L-lysine(out) + L-arginine(in) = L-lysine(in) + L-arginine(out)</text>
        <dbReference type="Rhea" id="RHEA:70827"/>
        <dbReference type="ChEBI" id="CHEBI:32551"/>
        <dbReference type="ChEBI" id="CHEBI:32682"/>
    </reaction>
    <physiologicalReaction direction="left-to-right" evidence="11">
        <dbReference type="Rhea" id="RHEA:70828"/>
    </physiologicalReaction>
</comment>
<feature type="transmembrane region" description="Helical" evidence="24">
    <location>
        <begin position="765"/>
        <end position="785"/>
    </location>
</feature>
<feature type="transmembrane region" description="Helical" evidence="24">
    <location>
        <begin position="947"/>
        <end position="967"/>
    </location>
</feature>
<dbReference type="GO" id="GO:0006865">
    <property type="term" value="P:amino acid transport"/>
    <property type="evidence" value="ECO:0007669"/>
    <property type="project" value="UniProtKB-KW"/>
</dbReference>
<evidence type="ECO:0000256" key="7">
    <source>
        <dbReference type="ARBA" id="ARBA00022970"/>
    </source>
</evidence>
<evidence type="ECO:0000256" key="1">
    <source>
        <dbReference type="ARBA" id="ARBA00004424"/>
    </source>
</evidence>
<feature type="transmembrane region" description="Helical" evidence="24">
    <location>
        <begin position="884"/>
        <end position="905"/>
    </location>
</feature>
<dbReference type="InterPro" id="IPR033545">
    <property type="entry name" value="CEP89"/>
</dbReference>
<feature type="transmembrane region" description="Helical" evidence="24">
    <location>
        <begin position="1084"/>
        <end position="1103"/>
    </location>
</feature>
<dbReference type="GO" id="GO:0045202">
    <property type="term" value="C:synapse"/>
    <property type="evidence" value="ECO:0007669"/>
    <property type="project" value="GOC"/>
</dbReference>
<evidence type="ECO:0000256" key="10">
    <source>
        <dbReference type="ARBA" id="ARBA00023157"/>
    </source>
</evidence>
<sequence length="1222" mass="137440">MLLGFRRSRRSQFRHIVHGLLPAASIAPKPAVPRTPPPRSPSPSSERPRSALAAAILATTLTGRTVAIPQPRQRSRSESDASCAEKDSLIEPYATASQPRLRPSWQSGAGRRHSLSSFEALGYGEEDDAETQESSSEEETGDGSTQKERGGHRVAAYTVPHKSLVLIMAVEGRVPFQQWNQVPLSHEVDRGDDENISEQDGFPGSSSLIPPPTQQKDDKYSVLNLKGERTLLCEKPPPSPDVTGRIRQRCIEITKEKFEELKEDNLHLHNANQALILELNVIKQAMKKLQLKLKRMGKDNGRLKEVEKASSQEGGGVAVPELLYLRKQAQELVDENDGLKMTVHRLNVELSRYQTKFRHLSEEESLHIEGLPSKGPIPPWLLDVKYLSPLLLAYEDRMKEKDELNATLEEEMRMFRIRVQEVVKENEELHQELNKSSPVTREEWHQLQTQAKLVLEENKLLLEQLEIQQRKAKDTQQEHLQEVSKLTKQLMLLESQTQTQEKELMENKEQLESFRAKCQELKTDLDGKIAMKVHASIVNELKGQLRKEEEKESEEMEELVEKLALLQVQRKSLMVRNKALEVELGRMQKINRRYKKKIDVLKKQVEKATGNEMSAHQYLANLVGLAENVTQERDSLMYLAKCLESEKNGALNKILKGNIRLGKLEEKIKGYRKQTSQKLGNISYRLLEQQEDFAGKTARYQQEMRHLHRMLQDKQEVLDEALQKRSLLELVGGKMGEEMSPRKRKEDERSVQSNEPKTTSLQKEVGLFSGICIIVGTIIGSGIFISPKSVLSNTGTVGPCLIIWAACGVLATLGALCFAELGTMITKSGGEYPYLMQAFGPIPAYLFSWTSMVVMKPSSFAIICLSFSEYVCAAFYLGCQPPEVVIKCLAAAAILVITTVNALSVRLGSYVQNVFTAAKMVIVVIIIVSGLVLLAQGNTTNFENAFVGTPASVGGISLAFYNGLWAYDGWNQLNYITEELRNPYRNLPLAIIIGIPLVTVCYILMNISYFTVMTPTELLQSPAVAVTFGDRVLYPASWVVPLFVAFSTLGAANGCCFTAGRLIYVAGREGHMLKVLSYISVRRLTPAPAIIFHGLIAMIYIIPGDINTLVNYFSFATWLFYGMTIIGLVVMRFTKKNQERPIKVPIFIPVLVILLSVFLVLAPIISKPAWEYLYCVLFILSGLIFYFLFVYCKFGWAQKISKPVTMYLQMLMEIVPPEKDLD</sequence>
<keyword evidence="22" id="KW-0175">Coiled coil</keyword>
<evidence type="ECO:0000256" key="14">
    <source>
        <dbReference type="ARBA" id="ARBA00052179"/>
    </source>
</evidence>
<evidence type="ECO:0000256" key="4">
    <source>
        <dbReference type="ARBA" id="ARBA00022475"/>
    </source>
</evidence>
<evidence type="ECO:0000256" key="6">
    <source>
        <dbReference type="ARBA" id="ARBA00022692"/>
    </source>
</evidence>
<dbReference type="GeneID" id="101720016"/>
<protein>
    <recommendedName>
        <fullName evidence="18">b(0,+)-type amino acid transporter 1</fullName>
    </recommendedName>
    <alternativeName>
        <fullName evidence="19">Glycoprotein-associated amino acid transporter b0,+AT1</fullName>
    </alternativeName>
    <alternativeName>
        <fullName evidence="20">Solute carrier family 7 member 9</fullName>
    </alternativeName>
</protein>
<evidence type="ECO:0000313" key="25">
    <source>
        <dbReference type="Proteomes" id="UP000694906"/>
    </source>
</evidence>
<proteinExistence type="inferred from homology"/>
<keyword evidence="3" id="KW-0813">Transport</keyword>
<feature type="transmembrane region" description="Helical" evidence="24">
    <location>
        <begin position="834"/>
        <end position="853"/>
    </location>
</feature>
<feature type="compositionally biased region" description="Basic and acidic residues" evidence="23">
    <location>
        <begin position="75"/>
        <end position="89"/>
    </location>
</feature>
<evidence type="ECO:0000256" key="12">
    <source>
        <dbReference type="ARBA" id="ARBA00051814"/>
    </source>
</evidence>
<dbReference type="PANTHER" id="PTHR36170">
    <property type="entry name" value="CENTROSOMAL PROTEIN OF 89 KDA"/>
    <property type="match status" value="1"/>
</dbReference>
<accession>A0AAX6R3E7</accession>
<comment type="catalytic activity">
    <reaction evidence="14">
        <text>L-cysteine(out) + L-arginine(in) = L-cysteine(in) + L-arginine(out)</text>
        <dbReference type="Rhea" id="RHEA:71071"/>
        <dbReference type="ChEBI" id="CHEBI:32682"/>
        <dbReference type="ChEBI" id="CHEBI:35235"/>
    </reaction>
    <physiologicalReaction direction="left-to-right" evidence="14">
        <dbReference type="Rhea" id="RHEA:71072"/>
    </physiologicalReaction>
</comment>
<dbReference type="RefSeq" id="XP_012932930.2">
    <property type="nucleotide sequence ID" value="XM_013077476.2"/>
</dbReference>
<evidence type="ECO:0000256" key="3">
    <source>
        <dbReference type="ARBA" id="ARBA00022448"/>
    </source>
</evidence>
<comment type="catalytic activity">
    <reaction evidence="15">
        <text>L-leucine(out) + L-arginine(in) = L-leucine(in) + L-arginine(out)</text>
        <dbReference type="Rhea" id="RHEA:71059"/>
        <dbReference type="ChEBI" id="CHEBI:32682"/>
        <dbReference type="ChEBI" id="CHEBI:57427"/>
    </reaction>
    <physiologicalReaction direction="left-to-right" evidence="15">
        <dbReference type="Rhea" id="RHEA:71060"/>
    </physiologicalReaction>
</comment>
<evidence type="ECO:0000256" key="18">
    <source>
        <dbReference type="ARBA" id="ARBA00074336"/>
    </source>
</evidence>
<feature type="transmembrane region" description="Helical" evidence="24">
    <location>
        <begin position="860"/>
        <end position="878"/>
    </location>
</feature>
<keyword evidence="8 24" id="KW-1133">Transmembrane helix</keyword>
<feature type="coiled-coil region" evidence="22">
    <location>
        <begin position="391"/>
        <end position="425"/>
    </location>
</feature>
<feature type="transmembrane region" description="Helical" evidence="24">
    <location>
        <begin position="917"/>
        <end position="935"/>
    </location>
</feature>
<evidence type="ECO:0000256" key="22">
    <source>
        <dbReference type="SAM" id="Coils"/>
    </source>
</evidence>
<evidence type="ECO:0000256" key="15">
    <source>
        <dbReference type="ARBA" id="ARBA00052732"/>
    </source>
</evidence>
<evidence type="ECO:0000256" key="17">
    <source>
        <dbReference type="ARBA" id="ARBA00065782"/>
    </source>
</evidence>
<dbReference type="PANTHER" id="PTHR36170:SF1">
    <property type="entry name" value="CENTROSOMAL PROTEIN OF 89 KDA"/>
    <property type="match status" value="1"/>
</dbReference>
<dbReference type="GO" id="GO:0007268">
    <property type="term" value="P:chemical synaptic transmission"/>
    <property type="evidence" value="ECO:0007669"/>
    <property type="project" value="InterPro"/>
</dbReference>